<evidence type="ECO:0000313" key="2">
    <source>
        <dbReference type="EMBL" id="AEB10242.1"/>
    </source>
</evidence>
<keyword evidence="3" id="KW-1185">Reference proteome</keyword>
<gene>
    <name evidence="2" type="ordered locus">Desac_2421</name>
</gene>
<evidence type="ECO:0000313" key="3">
    <source>
        <dbReference type="Proteomes" id="UP000000483"/>
    </source>
</evidence>
<dbReference type="STRING" id="880072.Desac_2421"/>
<reference evidence="2 3" key="1">
    <citation type="journal article" date="2011" name="Stand. Genomic Sci.">
        <title>Complete genome sequence of the acetate-degrading sulfate reducer Desulfobacca acetoxidans type strain (ASRB2).</title>
        <authorList>
            <person name="Goker M."/>
            <person name="Teshima H."/>
            <person name="Lapidus A."/>
            <person name="Nolan M."/>
            <person name="Lucas S."/>
            <person name="Hammon N."/>
            <person name="Deshpande S."/>
            <person name="Cheng J.F."/>
            <person name="Tapia R."/>
            <person name="Han C."/>
            <person name="Goodwin L."/>
            <person name="Pitluck S."/>
            <person name="Huntemann M."/>
            <person name="Liolios K."/>
            <person name="Ivanova N."/>
            <person name="Pagani I."/>
            <person name="Mavromatis K."/>
            <person name="Ovchinikova G."/>
            <person name="Pati A."/>
            <person name="Chen A."/>
            <person name="Palaniappan K."/>
            <person name="Land M."/>
            <person name="Hauser L."/>
            <person name="Brambilla E.M."/>
            <person name="Rohde M."/>
            <person name="Spring S."/>
            <person name="Detter J.C."/>
            <person name="Woyke T."/>
            <person name="Bristow J."/>
            <person name="Eisen J.A."/>
            <person name="Markowitz V."/>
            <person name="Hugenholtz P."/>
            <person name="Kyrpides N.C."/>
            <person name="Klenk H.P."/>
        </authorList>
    </citation>
    <scope>NUCLEOTIDE SEQUENCE [LARGE SCALE GENOMIC DNA]</scope>
    <source>
        <strain evidence="3">ATCC 700848 / DSM 11109 / ASRB2</strain>
    </source>
</reference>
<dbReference type="eggNOG" id="COG5523">
    <property type="taxonomic scope" value="Bacteria"/>
</dbReference>
<dbReference type="HOGENOM" id="CLU_073576_0_0_7"/>
<feature type="transmembrane region" description="Helical" evidence="1">
    <location>
        <begin position="99"/>
        <end position="116"/>
    </location>
</feature>
<sequence>MAEGELINLTEAMPADYQIKPGFYLKSGWELLKKNFLGYIGFSLVALFLQLALNSQPAIGQLVSFVISGALWAGLVIVSLKMIQEQPTQVNDFTAGFKYFLPLLLYSVVSSVFITAGLILLILPGLYLVVGYIFTTWLIIDRRLDFWPAMEISRKTVHKHWFEVFTFALLLLLINLGGMLCLGLGLLVTVPWTICTLTVAYQDVFGIRSPSY</sequence>
<name>F2NFX3_DESAR</name>
<protein>
    <recommendedName>
        <fullName evidence="4">DUF975 family protein</fullName>
    </recommendedName>
</protein>
<dbReference type="InterPro" id="IPR010380">
    <property type="entry name" value="DUF975"/>
</dbReference>
<dbReference type="RefSeq" id="WP_013707351.1">
    <property type="nucleotide sequence ID" value="NC_015388.1"/>
</dbReference>
<dbReference type="AlphaFoldDB" id="F2NFX3"/>
<feature type="transmembrane region" description="Helical" evidence="1">
    <location>
        <begin position="161"/>
        <end position="188"/>
    </location>
</feature>
<dbReference type="PANTHER" id="PTHR40076:SF1">
    <property type="entry name" value="MEMBRANE PROTEIN"/>
    <property type="match status" value="1"/>
</dbReference>
<dbReference type="KEGG" id="dao:Desac_2421"/>
<keyword evidence="1" id="KW-1133">Transmembrane helix</keyword>
<dbReference type="Proteomes" id="UP000000483">
    <property type="component" value="Chromosome"/>
</dbReference>
<dbReference type="PANTHER" id="PTHR40076">
    <property type="entry name" value="MEMBRANE PROTEIN-RELATED"/>
    <property type="match status" value="1"/>
</dbReference>
<accession>F2NFX3</accession>
<dbReference type="OrthoDB" id="5516623at2"/>
<proteinExistence type="predicted"/>
<dbReference type="EMBL" id="CP002629">
    <property type="protein sequence ID" value="AEB10242.1"/>
    <property type="molecule type" value="Genomic_DNA"/>
</dbReference>
<evidence type="ECO:0008006" key="4">
    <source>
        <dbReference type="Google" id="ProtNLM"/>
    </source>
</evidence>
<feature type="transmembrane region" description="Helical" evidence="1">
    <location>
        <begin position="122"/>
        <end position="140"/>
    </location>
</feature>
<feature type="transmembrane region" description="Helical" evidence="1">
    <location>
        <begin position="59"/>
        <end position="78"/>
    </location>
</feature>
<keyword evidence="1" id="KW-0472">Membrane</keyword>
<feature type="transmembrane region" description="Helical" evidence="1">
    <location>
        <begin position="36"/>
        <end position="53"/>
    </location>
</feature>
<evidence type="ECO:0000256" key="1">
    <source>
        <dbReference type="SAM" id="Phobius"/>
    </source>
</evidence>
<organism evidence="2 3">
    <name type="scientific">Desulfobacca acetoxidans (strain ATCC 700848 / DSM 11109 / ASRB2)</name>
    <dbReference type="NCBI Taxonomy" id="880072"/>
    <lineage>
        <taxon>Bacteria</taxon>
        <taxon>Pseudomonadati</taxon>
        <taxon>Thermodesulfobacteriota</taxon>
        <taxon>Desulfobaccia</taxon>
        <taxon>Desulfobaccales</taxon>
        <taxon>Desulfobaccaceae</taxon>
        <taxon>Desulfobacca</taxon>
    </lineage>
</organism>
<keyword evidence="1" id="KW-0812">Transmembrane</keyword>
<reference evidence="3" key="2">
    <citation type="submission" date="2011-03" db="EMBL/GenBank/DDBJ databases">
        <title>The complete genome of Desulfobacca acetoxidans DSM 11109.</title>
        <authorList>
            <consortium name="US DOE Joint Genome Institute (JGI-PGF)"/>
            <person name="Lucas S."/>
            <person name="Copeland A."/>
            <person name="Lapidus A."/>
            <person name="Bruce D."/>
            <person name="Goodwin L."/>
            <person name="Pitluck S."/>
            <person name="Peters L."/>
            <person name="Kyrpides N."/>
            <person name="Mavromatis K."/>
            <person name="Ivanova N."/>
            <person name="Ovchinnikova G."/>
            <person name="Teshima H."/>
            <person name="Detter J.C."/>
            <person name="Han C."/>
            <person name="Land M."/>
            <person name="Hauser L."/>
            <person name="Markowitz V."/>
            <person name="Cheng J.-F."/>
            <person name="Hugenholtz P."/>
            <person name="Woyke T."/>
            <person name="Wu D."/>
            <person name="Spring S."/>
            <person name="Schueler E."/>
            <person name="Brambilla E."/>
            <person name="Klenk H.-P."/>
            <person name="Eisen J.A."/>
        </authorList>
    </citation>
    <scope>NUCLEOTIDE SEQUENCE [LARGE SCALE GENOMIC DNA]</scope>
    <source>
        <strain evidence="3">ATCC 700848 / DSM 11109 / ASRB2</strain>
    </source>
</reference>